<reference evidence="1" key="1">
    <citation type="submission" date="2022-03" db="EMBL/GenBank/DDBJ databases">
        <authorList>
            <person name="Legras J.-L."/>
            <person name="Devillers H."/>
            <person name="Grondin C."/>
        </authorList>
    </citation>
    <scope>NUCLEOTIDE SEQUENCE</scope>
    <source>
        <strain evidence="1">CLIB 1423</strain>
    </source>
</reference>
<comment type="caution">
    <text evidence="1">The sequence shown here is derived from an EMBL/GenBank/DDBJ whole genome shotgun (WGS) entry which is preliminary data.</text>
</comment>
<keyword evidence="2" id="KW-1185">Reference proteome</keyword>
<dbReference type="OrthoDB" id="2152248at2759"/>
<dbReference type="InterPro" id="IPR029058">
    <property type="entry name" value="AB_hydrolase_fold"/>
</dbReference>
<evidence type="ECO:0000313" key="2">
    <source>
        <dbReference type="Proteomes" id="UP000837801"/>
    </source>
</evidence>
<dbReference type="Gene3D" id="3.40.50.1820">
    <property type="entry name" value="alpha/beta hydrolase"/>
    <property type="match status" value="1"/>
</dbReference>
<sequence>MKAIAFDKGDFSYKQFFASGLKVHVYNAESIKPYLETFKNAGSLKQLKHNNIPINVAYLIHPRDDDYTFTESIAYNLLSQYYAKRGSGASTTPLVCVTFDIPNHGSRVIDKQINQTWGEGNETHGQDMISIIDTTVEEIKLLMDSIPTYLNPEYDLAKSARLVRGYENTGIDYFNIISGYSLGAHVSIRFAAKYPTSTHIINPVCGCSDLTSLLLNRLHRTDKSDDLQKKMFYYSYEELKNLSDDDKLKFYPESLHKHISEQDTKIFENLSSSKIKIFAAFGSADDVVPPSISSLWIDMCKINNHSSRSFTQEGIKHDVTEEMVDNFTSWLVEEAP</sequence>
<name>A0A9P0QPA5_9ASCO</name>
<dbReference type="AlphaFoldDB" id="A0A9P0QPA5"/>
<dbReference type="Proteomes" id="UP000837801">
    <property type="component" value="Unassembled WGS sequence"/>
</dbReference>
<dbReference type="EMBL" id="CAKXYY010000006">
    <property type="protein sequence ID" value="CAH2352381.1"/>
    <property type="molecule type" value="Genomic_DNA"/>
</dbReference>
<evidence type="ECO:0000313" key="1">
    <source>
        <dbReference type="EMBL" id="CAH2352381.1"/>
    </source>
</evidence>
<accession>A0A9P0QPA5</accession>
<dbReference type="SUPFAM" id="SSF53474">
    <property type="entry name" value="alpha/beta-Hydrolases"/>
    <property type="match status" value="1"/>
</dbReference>
<organism evidence="1 2">
    <name type="scientific">[Candida] railenensis</name>
    <dbReference type="NCBI Taxonomy" id="45579"/>
    <lineage>
        <taxon>Eukaryota</taxon>
        <taxon>Fungi</taxon>
        <taxon>Dikarya</taxon>
        <taxon>Ascomycota</taxon>
        <taxon>Saccharomycotina</taxon>
        <taxon>Pichiomycetes</taxon>
        <taxon>Debaryomycetaceae</taxon>
        <taxon>Kurtzmaniella</taxon>
    </lineage>
</organism>
<proteinExistence type="predicted"/>
<gene>
    <name evidence="1" type="ORF">CLIB1423_06S05138</name>
</gene>
<protein>
    <submittedName>
        <fullName evidence="1">Uncharacterized protein</fullName>
    </submittedName>
</protein>